<name>A0A1I4F223_9LACT</name>
<evidence type="ECO:0000259" key="1">
    <source>
        <dbReference type="PROSITE" id="PS50943"/>
    </source>
</evidence>
<organism evidence="3 4">
    <name type="scientific">Lactococcus garvieae</name>
    <dbReference type="NCBI Taxonomy" id="1363"/>
    <lineage>
        <taxon>Bacteria</taxon>
        <taxon>Bacillati</taxon>
        <taxon>Bacillota</taxon>
        <taxon>Bacilli</taxon>
        <taxon>Lactobacillales</taxon>
        <taxon>Streptococcaceae</taxon>
        <taxon>Lactococcus</taxon>
    </lineage>
</organism>
<dbReference type="AlphaFoldDB" id="A0A1I4F223"/>
<dbReference type="InterPro" id="IPR010982">
    <property type="entry name" value="Lambda_DNA-bd_dom_sf"/>
</dbReference>
<dbReference type="InterPro" id="IPR001387">
    <property type="entry name" value="Cro/C1-type_HTH"/>
</dbReference>
<dbReference type="GO" id="GO:0003677">
    <property type="term" value="F:DNA binding"/>
    <property type="evidence" value="ECO:0007669"/>
    <property type="project" value="InterPro"/>
</dbReference>
<evidence type="ECO:0000313" key="2">
    <source>
        <dbReference type="EMBL" id="MDH7958876.1"/>
    </source>
</evidence>
<protein>
    <submittedName>
        <fullName evidence="2 3">Helix-turn-helix</fullName>
    </submittedName>
</protein>
<reference evidence="2" key="2">
    <citation type="submission" date="2023-04" db="EMBL/GenBank/DDBJ databases">
        <title>Genomic analysis of Lactococcus garvieae isolates.</title>
        <authorList>
            <person name="Zhanghang C."/>
        </authorList>
    </citation>
    <scope>NUCLEOTIDE SEQUENCE</scope>
    <source>
        <strain evidence="2">ZB-1</strain>
    </source>
</reference>
<dbReference type="EMBL" id="JARYTV010000001">
    <property type="protein sequence ID" value="MDH7958876.1"/>
    <property type="molecule type" value="Genomic_DNA"/>
</dbReference>
<feature type="domain" description="HTH cro/C1-type" evidence="1">
    <location>
        <begin position="14"/>
        <end position="68"/>
    </location>
</feature>
<dbReference type="OrthoDB" id="2475196at2"/>
<reference evidence="3 4" key="1">
    <citation type="submission" date="2016-10" db="EMBL/GenBank/DDBJ databases">
        <authorList>
            <person name="de Groot N.N."/>
        </authorList>
    </citation>
    <scope>NUCLEOTIDE SEQUENCE [LARGE SCALE GENOMIC DNA]</scope>
    <source>
        <strain evidence="3 4">M79</strain>
    </source>
</reference>
<dbReference type="CDD" id="cd00093">
    <property type="entry name" value="HTH_XRE"/>
    <property type="match status" value="1"/>
</dbReference>
<dbReference type="Pfam" id="PF01381">
    <property type="entry name" value="HTH_3"/>
    <property type="match status" value="1"/>
</dbReference>
<dbReference type="Gene3D" id="1.10.260.40">
    <property type="entry name" value="lambda repressor-like DNA-binding domains"/>
    <property type="match status" value="1"/>
</dbReference>
<gene>
    <name evidence="2" type="ORF">QHR29_00105</name>
    <name evidence="3" type="ORF">SAMN05216438_101375</name>
</gene>
<dbReference type="SUPFAM" id="SSF47413">
    <property type="entry name" value="lambda repressor-like DNA-binding domains"/>
    <property type="match status" value="1"/>
</dbReference>
<dbReference type="Proteomes" id="UP000181969">
    <property type="component" value="Unassembled WGS sequence"/>
</dbReference>
<dbReference type="PROSITE" id="PS50943">
    <property type="entry name" value="HTH_CROC1"/>
    <property type="match status" value="1"/>
</dbReference>
<sequence length="117" mass="13569">MDTQEHRAIIATNIKKYLQMSGIKQKDFASKIGIVPSTLSDYLNMRITPSQGVIQKMADILGVEKSDIDTTYKNKLSLNLDRLIDEALFYKKEIIEEKDRVFLKRTLDAYFYSKNKD</sequence>
<proteinExistence type="predicted"/>
<dbReference type="SMART" id="SM00530">
    <property type="entry name" value="HTH_XRE"/>
    <property type="match status" value="1"/>
</dbReference>
<evidence type="ECO:0000313" key="4">
    <source>
        <dbReference type="Proteomes" id="UP000181969"/>
    </source>
</evidence>
<accession>A0A1I4F223</accession>
<dbReference type="EMBL" id="FOTJ01000001">
    <property type="protein sequence ID" value="SFL12008.1"/>
    <property type="molecule type" value="Genomic_DNA"/>
</dbReference>
<dbReference type="Proteomes" id="UP001157396">
    <property type="component" value="Unassembled WGS sequence"/>
</dbReference>
<evidence type="ECO:0000313" key="3">
    <source>
        <dbReference type="EMBL" id="SFL12008.1"/>
    </source>
</evidence>
<dbReference type="RefSeq" id="WP_017370431.1">
    <property type="nucleotide sequence ID" value="NZ_AP026069.1"/>
</dbReference>